<dbReference type="GeneID" id="18759798"/>
<name>K1WYK8_MARBU</name>
<dbReference type="InParanoid" id="K1WYK8"/>
<dbReference type="eggNOG" id="ENOG502SS8R">
    <property type="taxonomic scope" value="Eukaryota"/>
</dbReference>
<evidence type="ECO:0000256" key="1">
    <source>
        <dbReference type="SAM" id="SignalP"/>
    </source>
</evidence>
<protein>
    <submittedName>
        <fullName evidence="3">Putative Ecp7(P20)</fullName>
    </submittedName>
</protein>
<dbReference type="OrthoDB" id="2107166at2759"/>
<feature type="domain" description="LysM" evidence="2">
    <location>
        <begin position="95"/>
        <end position="141"/>
    </location>
</feature>
<dbReference type="KEGG" id="mbe:MBM_03863"/>
<organism evidence="3 4">
    <name type="scientific">Marssonina brunnea f. sp. multigermtubi (strain MB_m1)</name>
    <name type="common">Marssonina leaf spot fungus</name>
    <dbReference type="NCBI Taxonomy" id="1072389"/>
    <lineage>
        <taxon>Eukaryota</taxon>
        <taxon>Fungi</taxon>
        <taxon>Dikarya</taxon>
        <taxon>Ascomycota</taxon>
        <taxon>Pezizomycotina</taxon>
        <taxon>Leotiomycetes</taxon>
        <taxon>Helotiales</taxon>
        <taxon>Drepanopezizaceae</taxon>
        <taxon>Drepanopeziza</taxon>
    </lineage>
</organism>
<dbReference type="RefSeq" id="XP_007291752.1">
    <property type="nucleotide sequence ID" value="XM_007291690.1"/>
</dbReference>
<gene>
    <name evidence="3" type="ORF">MBM_03863</name>
</gene>
<dbReference type="InterPro" id="IPR018392">
    <property type="entry name" value="LysM"/>
</dbReference>
<keyword evidence="4" id="KW-1185">Reference proteome</keyword>
<sequence length="146" mass="16420">MRFNNNLLLASFLGVATALRRTCWTDPASDLPRTGFYSMTNLDTWSNVAADFCTSVTNLQNLNPNPPITTHNYIRVPCRYPRIRDCSRIPGTDYGYYTVVDGEEDQLTSIGQDFCSDVDELADLNPDITMYMVSSGMVLKVPCSWN</sequence>
<dbReference type="AlphaFoldDB" id="K1WYK8"/>
<dbReference type="HOGENOM" id="CLU_149482_0_0_1"/>
<feature type="chain" id="PRO_5003853227" evidence="1">
    <location>
        <begin position="19"/>
        <end position="146"/>
    </location>
</feature>
<dbReference type="InterPro" id="IPR036779">
    <property type="entry name" value="LysM_dom_sf"/>
</dbReference>
<evidence type="ECO:0000259" key="2">
    <source>
        <dbReference type="PROSITE" id="PS51782"/>
    </source>
</evidence>
<keyword evidence="1" id="KW-0732">Signal</keyword>
<reference evidence="3 4" key="1">
    <citation type="journal article" date="2012" name="BMC Genomics">
        <title>Sequencing the genome of Marssonina brunnea reveals fungus-poplar co-evolution.</title>
        <authorList>
            <person name="Zhu S."/>
            <person name="Cao Y.-Z."/>
            <person name="Jiang C."/>
            <person name="Tan B.-Y."/>
            <person name="Wang Z."/>
            <person name="Feng S."/>
            <person name="Zhang L."/>
            <person name="Su X.-H."/>
            <person name="Brejova B."/>
            <person name="Vinar T."/>
            <person name="Xu M."/>
            <person name="Wang M.-X."/>
            <person name="Zhang S.-G."/>
            <person name="Huang M.-R."/>
            <person name="Wu R."/>
            <person name="Zhou Y."/>
        </authorList>
    </citation>
    <scope>NUCLEOTIDE SEQUENCE [LARGE SCALE GENOMIC DNA]</scope>
    <source>
        <strain evidence="3 4">MB_m1</strain>
    </source>
</reference>
<evidence type="ECO:0000313" key="4">
    <source>
        <dbReference type="Proteomes" id="UP000006753"/>
    </source>
</evidence>
<feature type="signal peptide" evidence="1">
    <location>
        <begin position="1"/>
        <end position="18"/>
    </location>
</feature>
<dbReference type="Proteomes" id="UP000006753">
    <property type="component" value="Unassembled WGS sequence"/>
</dbReference>
<accession>K1WYK8</accession>
<dbReference type="Pfam" id="PF01476">
    <property type="entry name" value="LysM"/>
    <property type="match status" value="1"/>
</dbReference>
<dbReference type="PROSITE" id="PS51782">
    <property type="entry name" value="LYSM"/>
    <property type="match status" value="1"/>
</dbReference>
<dbReference type="Gene3D" id="3.10.350.10">
    <property type="entry name" value="LysM domain"/>
    <property type="match status" value="1"/>
</dbReference>
<dbReference type="EMBL" id="JH921434">
    <property type="protein sequence ID" value="EKD18091.1"/>
    <property type="molecule type" value="Genomic_DNA"/>
</dbReference>
<proteinExistence type="predicted"/>
<evidence type="ECO:0000313" key="3">
    <source>
        <dbReference type="EMBL" id="EKD18091.1"/>
    </source>
</evidence>